<reference evidence="2" key="2">
    <citation type="submission" date="2020-05" db="UniProtKB">
        <authorList>
            <consortium name="EnsemblMetazoa"/>
        </authorList>
    </citation>
    <scope>IDENTIFICATION</scope>
    <source>
        <strain evidence="2">A-37</strain>
    </source>
</reference>
<evidence type="ECO:0000256" key="1">
    <source>
        <dbReference type="SAM" id="MobiDB-lite"/>
    </source>
</evidence>
<evidence type="ECO:0000313" key="3">
    <source>
        <dbReference type="Proteomes" id="UP000075883"/>
    </source>
</evidence>
<dbReference type="EMBL" id="AXCM01006838">
    <property type="status" value="NOT_ANNOTATED_CDS"/>
    <property type="molecule type" value="Genomic_DNA"/>
</dbReference>
<evidence type="ECO:0000313" key="2">
    <source>
        <dbReference type="EnsemblMetazoa" id="ACUA008358-PA"/>
    </source>
</evidence>
<feature type="region of interest" description="Disordered" evidence="1">
    <location>
        <begin position="62"/>
        <end position="90"/>
    </location>
</feature>
<name>A0A182M384_9DIPT</name>
<reference evidence="3" key="1">
    <citation type="submission" date="2013-09" db="EMBL/GenBank/DDBJ databases">
        <title>The Genome Sequence of Anopheles culicifacies species A.</title>
        <authorList>
            <consortium name="The Broad Institute Genomics Platform"/>
            <person name="Neafsey D.E."/>
            <person name="Besansky N."/>
            <person name="Howell P."/>
            <person name="Walton C."/>
            <person name="Young S.K."/>
            <person name="Zeng Q."/>
            <person name="Gargeya S."/>
            <person name="Fitzgerald M."/>
            <person name="Haas B."/>
            <person name="Abouelleil A."/>
            <person name="Allen A.W."/>
            <person name="Alvarado L."/>
            <person name="Arachchi H.M."/>
            <person name="Berlin A.M."/>
            <person name="Chapman S.B."/>
            <person name="Gainer-Dewar J."/>
            <person name="Goldberg J."/>
            <person name="Griggs A."/>
            <person name="Gujja S."/>
            <person name="Hansen M."/>
            <person name="Howarth C."/>
            <person name="Imamovic A."/>
            <person name="Ireland A."/>
            <person name="Larimer J."/>
            <person name="McCowan C."/>
            <person name="Murphy C."/>
            <person name="Pearson M."/>
            <person name="Poon T.W."/>
            <person name="Priest M."/>
            <person name="Roberts A."/>
            <person name="Saif S."/>
            <person name="Shea T."/>
            <person name="Sisk P."/>
            <person name="Sykes S."/>
            <person name="Wortman J."/>
            <person name="Nusbaum C."/>
            <person name="Birren B."/>
        </authorList>
    </citation>
    <scope>NUCLEOTIDE SEQUENCE [LARGE SCALE GENOMIC DNA]</scope>
    <source>
        <strain evidence="3">A-37</strain>
    </source>
</reference>
<dbReference type="STRING" id="139723.A0A182M384"/>
<sequence length="135" mass="15854">MLKNSLFYVHYPPPTEIVDVVDTVEHQHQRPPKSRVAISYDSAKYNKFVRLYKNMFPEQFEQDMTTGNGSPRNNVARKTEYSKTKRAKSDEKGYCIENEEELSFSLPDNQILLRLLEDKEKVMFMTTGIVERPLF</sequence>
<dbReference type="VEuPathDB" id="VectorBase:ACUA008358"/>
<dbReference type="Proteomes" id="UP000075883">
    <property type="component" value="Unassembled WGS sequence"/>
</dbReference>
<dbReference type="EnsemblMetazoa" id="ACUA008358-RA">
    <property type="protein sequence ID" value="ACUA008358-PA"/>
    <property type="gene ID" value="ACUA008358"/>
</dbReference>
<feature type="compositionally biased region" description="Polar residues" evidence="1">
    <location>
        <begin position="62"/>
        <end position="73"/>
    </location>
</feature>
<keyword evidence="3" id="KW-1185">Reference proteome</keyword>
<feature type="compositionally biased region" description="Basic and acidic residues" evidence="1">
    <location>
        <begin position="77"/>
        <end position="90"/>
    </location>
</feature>
<dbReference type="AlphaFoldDB" id="A0A182M384"/>
<proteinExistence type="predicted"/>
<protein>
    <submittedName>
        <fullName evidence="2">Uncharacterized protein</fullName>
    </submittedName>
</protein>
<accession>A0A182M384</accession>
<organism evidence="2 3">
    <name type="scientific">Anopheles culicifacies</name>
    <dbReference type="NCBI Taxonomy" id="139723"/>
    <lineage>
        <taxon>Eukaryota</taxon>
        <taxon>Metazoa</taxon>
        <taxon>Ecdysozoa</taxon>
        <taxon>Arthropoda</taxon>
        <taxon>Hexapoda</taxon>
        <taxon>Insecta</taxon>
        <taxon>Pterygota</taxon>
        <taxon>Neoptera</taxon>
        <taxon>Endopterygota</taxon>
        <taxon>Diptera</taxon>
        <taxon>Nematocera</taxon>
        <taxon>Culicoidea</taxon>
        <taxon>Culicidae</taxon>
        <taxon>Anophelinae</taxon>
        <taxon>Anopheles</taxon>
        <taxon>culicifacies species complex</taxon>
    </lineage>
</organism>